<dbReference type="Proteomes" id="UP001212841">
    <property type="component" value="Unassembled WGS sequence"/>
</dbReference>
<comment type="caution">
    <text evidence="1">The sequence shown here is derived from an EMBL/GenBank/DDBJ whole genome shotgun (WGS) entry which is preliminary data.</text>
</comment>
<evidence type="ECO:0000313" key="2">
    <source>
        <dbReference type="Proteomes" id="UP001212841"/>
    </source>
</evidence>
<reference evidence="1" key="1">
    <citation type="submission" date="2020-05" db="EMBL/GenBank/DDBJ databases">
        <title>Phylogenomic resolution of chytrid fungi.</title>
        <authorList>
            <person name="Stajich J.E."/>
            <person name="Amses K."/>
            <person name="Simmons R."/>
            <person name="Seto K."/>
            <person name="Myers J."/>
            <person name="Bonds A."/>
            <person name="Quandt C.A."/>
            <person name="Barry K."/>
            <person name="Liu P."/>
            <person name="Grigoriev I."/>
            <person name="Longcore J.E."/>
            <person name="James T.Y."/>
        </authorList>
    </citation>
    <scope>NUCLEOTIDE SEQUENCE</scope>
    <source>
        <strain evidence="1">JEL0318</strain>
    </source>
</reference>
<dbReference type="EMBL" id="JADGJD010002359">
    <property type="protein sequence ID" value="KAJ3033015.1"/>
    <property type="molecule type" value="Genomic_DNA"/>
</dbReference>
<proteinExistence type="predicted"/>
<dbReference type="AlphaFoldDB" id="A0AAD5S858"/>
<protein>
    <submittedName>
        <fullName evidence="1">Uncharacterized protein</fullName>
    </submittedName>
</protein>
<gene>
    <name evidence="1" type="ORF">HK097_005001</name>
</gene>
<keyword evidence="2" id="KW-1185">Reference proteome</keyword>
<evidence type="ECO:0000313" key="1">
    <source>
        <dbReference type="EMBL" id="KAJ3033015.1"/>
    </source>
</evidence>
<name>A0AAD5S858_9FUNG</name>
<sequence length="172" mass="20485">MLDFFDSSPPAQYQKPAGADTKHVHELTIYEHYQWYLFWKDLAAKNYDMSGLLCLSQRGYRSFRYLYGNVFQFLKCCVELYSMLLEHVMKADCDPSHHTPDTDLKLVDREVRLGNADWRLLCKVRAERNNLHHARERVHYLDESCFRCLVNIVGRFQGFLGRKLREERDGRM</sequence>
<organism evidence="1 2">
    <name type="scientific">Rhizophlyctis rosea</name>
    <dbReference type="NCBI Taxonomy" id="64517"/>
    <lineage>
        <taxon>Eukaryota</taxon>
        <taxon>Fungi</taxon>
        <taxon>Fungi incertae sedis</taxon>
        <taxon>Chytridiomycota</taxon>
        <taxon>Chytridiomycota incertae sedis</taxon>
        <taxon>Chytridiomycetes</taxon>
        <taxon>Rhizophlyctidales</taxon>
        <taxon>Rhizophlyctidaceae</taxon>
        <taxon>Rhizophlyctis</taxon>
    </lineage>
</organism>
<accession>A0AAD5S858</accession>